<evidence type="ECO:0000313" key="1">
    <source>
        <dbReference type="EMBL" id="MUM77684.1"/>
    </source>
</evidence>
<keyword evidence="2" id="KW-1185">Reference proteome</keyword>
<dbReference type="EMBL" id="WODC01000005">
    <property type="protein sequence ID" value="MUM77684.1"/>
    <property type="molecule type" value="Genomic_DNA"/>
</dbReference>
<protein>
    <submittedName>
        <fullName evidence="1">Uncharacterized protein</fullName>
    </submittedName>
</protein>
<proteinExistence type="predicted"/>
<comment type="caution">
    <text evidence="1">The sequence shown here is derived from an EMBL/GenBank/DDBJ whole genome shotgun (WGS) entry which is preliminary data.</text>
</comment>
<dbReference type="AlphaFoldDB" id="A0A7K1KNL5"/>
<organism evidence="1 2">
    <name type="scientific">Pseudodesulfovibrio alkaliphilus</name>
    <dbReference type="NCBI Taxonomy" id="2661613"/>
    <lineage>
        <taxon>Bacteria</taxon>
        <taxon>Pseudomonadati</taxon>
        <taxon>Thermodesulfobacteriota</taxon>
        <taxon>Desulfovibrionia</taxon>
        <taxon>Desulfovibrionales</taxon>
        <taxon>Desulfovibrionaceae</taxon>
    </lineage>
</organism>
<dbReference type="RefSeq" id="WP_155934092.1">
    <property type="nucleotide sequence ID" value="NZ_WODC01000005.1"/>
</dbReference>
<dbReference type="Proteomes" id="UP000461162">
    <property type="component" value="Unassembled WGS sequence"/>
</dbReference>
<gene>
    <name evidence="1" type="ORF">GKC30_08565</name>
</gene>
<accession>A0A7K1KNL5</accession>
<reference evidence="1 2" key="1">
    <citation type="submission" date="2019-11" db="EMBL/GenBank/DDBJ databases">
        <title>Pseudodesulfovibrio alkaliphilus, sp. nov., an alkaliphilic sulfate-reducing bacteria from mud volcano of Taman peninsula, Russia.</title>
        <authorList>
            <person name="Frolova A."/>
            <person name="Merkel A.Y."/>
            <person name="Slobodkin A.I."/>
        </authorList>
    </citation>
    <scope>NUCLEOTIDE SEQUENCE [LARGE SCALE GENOMIC DNA]</scope>
    <source>
        <strain evidence="1 2">F-1</strain>
    </source>
</reference>
<sequence length="135" mass="15020">MPQRPYEVRTVTFFPDTIPDPTVDGPLEMPPKTLTDIPADASKGTRPLTLGGHRVFLYTWEQATPRTRDILANFVATHQGMPIRGWTHPGKDAEYTVAFSDVVIPRQQVEAGQTTYTLELAVFILTESPASNTHN</sequence>
<evidence type="ECO:0000313" key="2">
    <source>
        <dbReference type="Proteomes" id="UP000461162"/>
    </source>
</evidence>
<name>A0A7K1KNL5_9BACT</name>